<feature type="region of interest" description="Disordered" evidence="1">
    <location>
        <begin position="1"/>
        <end position="49"/>
    </location>
</feature>
<feature type="compositionally biased region" description="Low complexity" evidence="1">
    <location>
        <begin position="374"/>
        <end position="383"/>
    </location>
</feature>
<protein>
    <submittedName>
        <fullName evidence="2">Uncharacterized protein</fullName>
    </submittedName>
</protein>
<feature type="region of interest" description="Disordered" evidence="1">
    <location>
        <begin position="144"/>
        <end position="189"/>
    </location>
</feature>
<feature type="compositionally biased region" description="Basic and acidic residues" evidence="1">
    <location>
        <begin position="147"/>
        <end position="161"/>
    </location>
</feature>
<name>A0AAN8P8H1_POLSC</name>
<feature type="compositionally biased region" description="Basic and acidic residues" evidence="1">
    <location>
        <begin position="476"/>
        <end position="495"/>
    </location>
</feature>
<dbReference type="EMBL" id="JAWJWE010000038">
    <property type="protein sequence ID" value="KAK6623619.1"/>
    <property type="molecule type" value="Genomic_DNA"/>
</dbReference>
<feature type="compositionally biased region" description="Basic and acidic residues" evidence="1">
    <location>
        <begin position="448"/>
        <end position="467"/>
    </location>
</feature>
<feature type="compositionally biased region" description="Basic and acidic residues" evidence="1">
    <location>
        <begin position="413"/>
        <end position="439"/>
    </location>
</feature>
<reference evidence="2 3" key="1">
    <citation type="submission" date="2023-10" db="EMBL/GenBank/DDBJ databases">
        <title>Genomes of two closely related lineages of the louse Polyplax serrata with different host specificities.</title>
        <authorList>
            <person name="Martinu J."/>
            <person name="Tarabai H."/>
            <person name="Stefka J."/>
            <person name="Hypsa V."/>
        </authorList>
    </citation>
    <scope>NUCLEOTIDE SEQUENCE [LARGE SCALE GENOMIC DNA]</scope>
    <source>
        <strain evidence="2">HR10_N</strain>
    </source>
</reference>
<evidence type="ECO:0000313" key="3">
    <source>
        <dbReference type="Proteomes" id="UP001372834"/>
    </source>
</evidence>
<dbReference type="AlphaFoldDB" id="A0AAN8P8H1"/>
<evidence type="ECO:0000256" key="1">
    <source>
        <dbReference type="SAM" id="MobiDB-lite"/>
    </source>
</evidence>
<accession>A0AAN8P8H1</accession>
<evidence type="ECO:0000313" key="2">
    <source>
        <dbReference type="EMBL" id="KAK6623619.1"/>
    </source>
</evidence>
<proteinExistence type="predicted"/>
<sequence>MAEGGSNVKKHDSDSSSRKLNETYLNALRENKNKSDAAPRGVPSNQGNRKFDFDVETLFTIMQGITMKNETGNDVIKDATYSADSEEEGKTDVEDHEEVTSDENDDDNVNVQSHGNYEQILQLFLSAFEVNERKLWIGKAANSATENPKDLTGHKLQKDENNMNNSTENGLRVRMDKKSKNGNPSSTKNDLTFEMDKNFTCKICNWTGNFKDFSVHCSLRNHKYLLQKRFQADISKSQSNVPNVDKIEDNQTFEEAQPRSAIRKQCAQNGKFVCHNTNQNYYQKNYRTSYTAKQRHFPKHNMNFPKNMGQNTRYSRPPTTNVLDRNKCEGSVNWGEKFVNINSNIINDLLQFYVQTLKQQDPNTNNRPKRYYKKYNSNKNSKNGEVTGSESNQQNSDQMNCKQTQNPIQTKAKKTDLNIKSEEEDREEKNQNKTSNEKVKQKKNPNTKSEEEDRKEKNQNKTSNEKVKQKKNPNTKSEEEDREEKNQNKTSNEKVKQKKNPNTKSEEEDRKEKNRNKTSNEKVKLNKNPNTKKEEEDRKKKKIRNGKANEKKLCKKGRKNECIVN</sequence>
<comment type="caution">
    <text evidence="2">The sequence shown here is derived from an EMBL/GenBank/DDBJ whole genome shotgun (WGS) entry which is preliminary data.</text>
</comment>
<dbReference type="Proteomes" id="UP001372834">
    <property type="component" value="Unassembled WGS sequence"/>
</dbReference>
<feature type="region of interest" description="Disordered" evidence="1">
    <location>
        <begin position="360"/>
        <end position="565"/>
    </location>
</feature>
<feature type="region of interest" description="Disordered" evidence="1">
    <location>
        <begin position="81"/>
        <end position="110"/>
    </location>
</feature>
<feature type="compositionally biased region" description="Basic and acidic residues" evidence="1">
    <location>
        <begin position="9"/>
        <end position="21"/>
    </location>
</feature>
<feature type="compositionally biased region" description="Acidic residues" evidence="1">
    <location>
        <begin position="94"/>
        <end position="108"/>
    </location>
</feature>
<feature type="compositionally biased region" description="Polar residues" evidence="1">
    <location>
        <begin position="384"/>
        <end position="409"/>
    </location>
</feature>
<organism evidence="2 3">
    <name type="scientific">Polyplax serrata</name>
    <name type="common">Common mouse louse</name>
    <dbReference type="NCBI Taxonomy" id="468196"/>
    <lineage>
        <taxon>Eukaryota</taxon>
        <taxon>Metazoa</taxon>
        <taxon>Ecdysozoa</taxon>
        <taxon>Arthropoda</taxon>
        <taxon>Hexapoda</taxon>
        <taxon>Insecta</taxon>
        <taxon>Pterygota</taxon>
        <taxon>Neoptera</taxon>
        <taxon>Paraneoptera</taxon>
        <taxon>Psocodea</taxon>
        <taxon>Troctomorpha</taxon>
        <taxon>Phthiraptera</taxon>
        <taxon>Anoplura</taxon>
        <taxon>Polyplacidae</taxon>
        <taxon>Polyplax</taxon>
    </lineage>
</organism>
<gene>
    <name evidence="2" type="ORF">RUM43_009471</name>
</gene>